<evidence type="ECO:0000313" key="9">
    <source>
        <dbReference type="Proteomes" id="UP000594261"/>
    </source>
</evidence>
<dbReference type="NCBIfam" id="TIGR00090">
    <property type="entry name" value="rsfS_iojap_ybeB"/>
    <property type="match status" value="1"/>
</dbReference>
<evidence type="ECO:0000256" key="3">
    <source>
        <dbReference type="ARBA" id="ARBA00022528"/>
    </source>
</evidence>
<keyword evidence="9" id="KW-1185">Reference proteome</keyword>
<dbReference type="EMBL" id="LRBV02000008">
    <property type="status" value="NOT_ANNOTATED_CDS"/>
    <property type="molecule type" value="Genomic_DNA"/>
</dbReference>
<dbReference type="FunFam" id="3.30.460.10:FF:000026">
    <property type="entry name" value="Protein Iojap, chloroplastic"/>
    <property type="match status" value="1"/>
</dbReference>
<keyword evidence="4" id="KW-0934">Plastid</keyword>
<evidence type="ECO:0000256" key="5">
    <source>
        <dbReference type="ARBA" id="ARBA00022946"/>
    </source>
</evidence>
<name>A0A7N2MGG1_QUELO</name>
<evidence type="ECO:0000313" key="8">
    <source>
        <dbReference type="EnsemblPlants" id="QL08p064492:mrna"/>
    </source>
</evidence>
<dbReference type="GO" id="GO:0000427">
    <property type="term" value="C:plastid-encoded plastid RNA polymerase complex"/>
    <property type="evidence" value="ECO:0007669"/>
    <property type="project" value="EnsemblPlants"/>
</dbReference>
<accession>A0A7N2MGG1</accession>
<dbReference type="Gene3D" id="3.30.460.10">
    <property type="entry name" value="Beta Polymerase, domain 2"/>
    <property type="match status" value="1"/>
</dbReference>
<comment type="subcellular location">
    <subcellularLocation>
        <location evidence="1">Plastid</location>
        <location evidence="1">Chloroplast</location>
    </subcellularLocation>
</comment>
<evidence type="ECO:0000256" key="6">
    <source>
        <dbReference type="ARBA" id="ARBA00061915"/>
    </source>
</evidence>
<dbReference type="GO" id="GO:0017148">
    <property type="term" value="P:negative regulation of translation"/>
    <property type="evidence" value="ECO:0007669"/>
    <property type="project" value="TreeGrafter"/>
</dbReference>
<protein>
    <recommendedName>
        <fullName evidence="7">Protein Iojap, chloroplastic</fullName>
    </recommendedName>
</protein>
<dbReference type="InterPro" id="IPR004394">
    <property type="entry name" value="Iojap/RsfS/C7orf30"/>
</dbReference>
<sequence length="311" mass="35284">MAVSTMLSITGTGAGNPFTGEFRPLGLFELKFYERPRKPYGSSCMNGHHFPHHKCIWRIPSNRNLNSKSKDSSLVLAIGKEVERWESEAVPMSVQAGGYNLRVQVRVSEIVSIVTHPDEKVLAPKPQDSSMGHSYVYCLRSKWLNCLIPIRKMNVSEDTDDMYDELFNKYGKVVFRRKDQKPQSAEVDDDAESLSFAVELANVASQVKAADIKVLFVKPLVYWTRFFIITTAFSRPQIDAIGSKIRDLAEKKYGRVPSGDTKPNSWTLLDFGDVVVHIFLPQQRAFYNLEEFYANATPIELPFENQPPFHG</sequence>
<dbReference type="Proteomes" id="UP000594261">
    <property type="component" value="Chromosome 8"/>
</dbReference>
<keyword evidence="3" id="KW-0150">Chloroplast</keyword>
<dbReference type="GO" id="GO:0043023">
    <property type="term" value="F:ribosomal large subunit binding"/>
    <property type="evidence" value="ECO:0007669"/>
    <property type="project" value="TreeGrafter"/>
</dbReference>
<proteinExistence type="inferred from homology"/>
<dbReference type="HAMAP" id="MF_01477">
    <property type="entry name" value="Iojap_RsfS"/>
    <property type="match status" value="1"/>
</dbReference>
<dbReference type="SUPFAM" id="SSF81301">
    <property type="entry name" value="Nucleotidyltransferase"/>
    <property type="match status" value="1"/>
</dbReference>
<dbReference type="GO" id="GO:0042644">
    <property type="term" value="C:chloroplast nucleoid"/>
    <property type="evidence" value="ECO:0007669"/>
    <property type="project" value="EnsemblPlants"/>
</dbReference>
<dbReference type="AlphaFoldDB" id="A0A7N2MGG1"/>
<evidence type="ECO:0000256" key="7">
    <source>
        <dbReference type="ARBA" id="ARBA00069129"/>
    </source>
</evidence>
<dbReference type="GO" id="GO:0090071">
    <property type="term" value="P:negative regulation of ribosome biogenesis"/>
    <property type="evidence" value="ECO:0007669"/>
    <property type="project" value="TreeGrafter"/>
</dbReference>
<dbReference type="PANTHER" id="PTHR21043">
    <property type="entry name" value="IOJAP SUPERFAMILY ORTHOLOG"/>
    <property type="match status" value="1"/>
</dbReference>
<comment type="subunit">
    <text evidence="6">Interacts with chloroplast ribosomal protein uL14c (rpl14).</text>
</comment>
<dbReference type="Gramene" id="QL08p064492:mrna">
    <property type="protein sequence ID" value="QL08p064492:mrna"/>
    <property type="gene ID" value="QL08p064492"/>
</dbReference>
<dbReference type="EnsemblPlants" id="QL08p064492:mrna">
    <property type="protein sequence ID" value="QL08p064492:mrna"/>
    <property type="gene ID" value="QL08p064492"/>
</dbReference>
<comment type="similarity">
    <text evidence="2">Belongs to the Iojap/RsfS family.</text>
</comment>
<reference evidence="8" key="2">
    <citation type="submission" date="2021-01" db="UniProtKB">
        <authorList>
            <consortium name="EnsemblPlants"/>
        </authorList>
    </citation>
    <scope>IDENTIFICATION</scope>
</reference>
<evidence type="ECO:0000256" key="2">
    <source>
        <dbReference type="ARBA" id="ARBA00010574"/>
    </source>
</evidence>
<evidence type="ECO:0000256" key="4">
    <source>
        <dbReference type="ARBA" id="ARBA00022640"/>
    </source>
</evidence>
<evidence type="ECO:0000256" key="1">
    <source>
        <dbReference type="ARBA" id="ARBA00004229"/>
    </source>
</evidence>
<dbReference type="InParanoid" id="A0A7N2MGG1"/>
<dbReference type="PANTHER" id="PTHR21043:SF2">
    <property type="entry name" value="PROTEIN IOJAP, CHLOROPLASTIC"/>
    <property type="match status" value="1"/>
</dbReference>
<reference evidence="8 9" key="1">
    <citation type="journal article" date="2016" name="G3 (Bethesda)">
        <title>First Draft Assembly and Annotation of the Genome of a California Endemic Oak Quercus lobata Nee (Fagaceae).</title>
        <authorList>
            <person name="Sork V.L."/>
            <person name="Fitz-Gibbon S.T."/>
            <person name="Puiu D."/>
            <person name="Crepeau M."/>
            <person name="Gugger P.F."/>
            <person name="Sherman R."/>
            <person name="Stevens K."/>
            <person name="Langley C.H."/>
            <person name="Pellegrini M."/>
            <person name="Salzberg S.L."/>
        </authorList>
    </citation>
    <scope>NUCLEOTIDE SEQUENCE [LARGE SCALE GENOMIC DNA]</scope>
    <source>
        <strain evidence="8 9">cv. SW786</strain>
    </source>
</reference>
<keyword evidence="5" id="KW-0809">Transit peptide</keyword>
<dbReference type="Pfam" id="PF02410">
    <property type="entry name" value="RsfS"/>
    <property type="match status" value="1"/>
</dbReference>
<organism evidence="8 9">
    <name type="scientific">Quercus lobata</name>
    <name type="common">Valley oak</name>
    <dbReference type="NCBI Taxonomy" id="97700"/>
    <lineage>
        <taxon>Eukaryota</taxon>
        <taxon>Viridiplantae</taxon>
        <taxon>Streptophyta</taxon>
        <taxon>Embryophyta</taxon>
        <taxon>Tracheophyta</taxon>
        <taxon>Spermatophyta</taxon>
        <taxon>Magnoliopsida</taxon>
        <taxon>eudicotyledons</taxon>
        <taxon>Gunneridae</taxon>
        <taxon>Pentapetalae</taxon>
        <taxon>rosids</taxon>
        <taxon>fabids</taxon>
        <taxon>Fagales</taxon>
        <taxon>Fagaceae</taxon>
        <taxon>Quercus</taxon>
    </lineage>
</organism>
<dbReference type="InterPro" id="IPR043519">
    <property type="entry name" value="NT_sf"/>
</dbReference>